<dbReference type="Proteomes" id="UP001314263">
    <property type="component" value="Unassembled WGS sequence"/>
</dbReference>
<evidence type="ECO:0000256" key="2">
    <source>
        <dbReference type="PROSITE-ProRule" id="PRU00285"/>
    </source>
</evidence>
<comment type="similarity">
    <text evidence="2 3">Belongs to the small heat shock protein (HSP20) family.</text>
</comment>
<dbReference type="InterPro" id="IPR008978">
    <property type="entry name" value="HSP20-like_chaperone"/>
</dbReference>
<dbReference type="Gene3D" id="2.60.40.790">
    <property type="match status" value="1"/>
</dbReference>
<gene>
    <name evidence="5" type="ORF">CVIRNUC_011040</name>
</gene>
<evidence type="ECO:0000256" key="3">
    <source>
        <dbReference type="RuleBase" id="RU003616"/>
    </source>
</evidence>
<evidence type="ECO:0000313" key="6">
    <source>
        <dbReference type="Proteomes" id="UP001314263"/>
    </source>
</evidence>
<evidence type="ECO:0000256" key="1">
    <source>
        <dbReference type="ARBA" id="ARBA00023016"/>
    </source>
</evidence>
<dbReference type="InterPro" id="IPR002068">
    <property type="entry name" value="A-crystallin/Hsp20_dom"/>
</dbReference>
<dbReference type="SUPFAM" id="SSF49764">
    <property type="entry name" value="HSP20-like chaperones"/>
    <property type="match status" value="1"/>
</dbReference>
<dbReference type="CDD" id="cd06464">
    <property type="entry name" value="ACD_sHsps-like"/>
    <property type="match status" value="1"/>
</dbReference>
<dbReference type="InterPro" id="IPR031107">
    <property type="entry name" value="Small_HSP"/>
</dbReference>
<sequence length="148" mass="16355">MAMALSTHGGFDDDFFGLPLAAMLTGAMRNSDGNVGNRGIALDVKETKNAFEVKADLPGVDKKDIKVNVEGDVLTISHDRSAEKKEKKEENGIKYHRVERSSAFVQRRMRLPESADMSKVKAAYTNGTLILDIPKAEEKTRTHHIAIE</sequence>
<feature type="domain" description="SHSP" evidence="4">
    <location>
        <begin position="31"/>
        <end position="148"/>
    </location>
</feature>
<evidence type="ECO:0000259" key="4">
    <source>
        <dbReference type="PROSITE" id="PS01031"/>
    </source>
</evidence>
<dbReference type="PROSITE" id="PS01031">
    <property type="entry name" value="SHSP"/>
    <property type="match status" value="1"/>
</dbReference>
<dbReference type="EMBL" id="CAUYUE010000018">
    <property type="protein sequence ID" value="CAK0787818.1"/>
    <property type="molecule type" value="Genomic_DNA"/>
</dbReference>
<organism evidence="5 6">
    <name type="scientific">Coccomyxa viridis</name>
    <dbReference type="NCBI Taxonomy" id="1274662"/>
    <lineage>
        <taxon>Eukaryota</taxon>
        <taxon>Viridiplantae</taxon>
        <taxon>Chlorophyta</taxon>
        <taxon>core chlorophytes</taxon>
        <taxon>Trebouxiophyceae</taxon>
        <taxon>Trebouxiophyceae incertae sedis</taxon>
        <taxon>Coccomyxaceae</taxon>
        <taxon>Coccomyxa</taxon>
    </lineage>
</organism>
<protein>
    <recommendedName>
        <fullName evidence="4">SHSP domain-containing protein</fullName>
    </recommendedName>
</protein>
<name>A0AAV1IKG0_9CHLO</name>
<proteinExistence type="inferred from homology"/>
<dbReference type="Pfam" id="PF00011">
    <property type="entry name" value="HSP20"/>
    <property type="match status" value="1"/>
</dbReference>
<dbReference type="AlphaFoldDB" id="A0AAV1IKG0"/>
<accession>A0AAV1IKG0</accession>
<keyword evidence="1" id="KW-0346">Stress response</keyword>
<keyword evidence="6" id="KW-1185">Reference proteome</keyword>
<comment type="caution">
    <text evidence="5">The sequence shown here is derived from an EMBL/GenBank/DDBJ whole genome shotgun (WGS) entry which is preliminary data.</text>
</comment>
<dbReference type="PANTHER" id="PTHR11527">
    <property type="entry name" value="HEAT-SHOCK PROTEIN 20 FAMILY MEMBER"/>
    <property type="match status" value="1"/>
</dbReference>
<evidence type="ECO:0000313" key="5">
    <source>
        <dbReference type="EMBL" id="CAK0787818.1"/>
    </source>
</evidence>
<reference evidence="5 6" key="1">
    <citation type="submission" date="2023-10" db="EMBL/GenBank/DDBJ databases">
        <authorList>
            <person name="Maclean D."/>
            <person name="Macfadyen A."/>
        </authorList>
    </citation>
    <scope>NUCLEOTIDE SEQUENCE [LARGE SCALE GENOMIC DNA]</scope>
</reference>